<dbReference type="KEGG" id="tbe:Trebr_0212"/>
<name>F4LLX0_TREBD</name>
<organism evidence="1 2">
    <name type="scientific">Treponema brennaborense (strain DSM 12168 / CIP 105900 / DD5/3)</name>
    <dbReference type="NCBI Taxonomy" id="906968"/>
    <lineage>
        <taxon>Bacteria</taxon>
        <taxon>Pseudomonadati</taxon>
        <taxon>Spirochaetota</taxon>
        <taxon>Spirochaetia</taxon>
        <taxon>Spirochaetales</taxon>
        <taxon>Treponemataceae</taxon>
        <taxon>Treponema</taxon>
    </lineage>
</organism>
<dbReference type="HOGENOM" id="CLU_3190258_0_0_12"/>
<gene>
    <name evidence="1" type="ordered locus">Trebr_0212</name>
</gene>
<dbReference type="EMBL" id="CP002696">
    <property type="protein sequence ID" value="AEE15662.1"/>
    <property type="molecule type" value="Genomic_DNA"/>
</dbReference>
<protein>
    <submittedName>
        <fullName evidence="1">Uncharacterized protein</fullName>
    </submittedName>
</protein>
<reference evidence="2" key="1">
    <citation type="submission" date="2011-04" db="EMBL/GenBank/DDBJ databases">
        <title>The complete genome of Treponema brennaborense DSM 12168.</title>
        <authorList>
            <person name="Lucas S."/>
            <person name="Han J."/>
            <person name="Lapidus A."/>
            <person name="Bruce D."/>
            <person name="Goodwin L."/>
            <person name="Pitluck S."/>
            <person name="Peters L."/>
            <person name="Kyrpides N."/>
            <person name="Mavromatis K."/>
            <person name="Ivanova N."/>
            <person name="Mikhailova N."/>
            <person name="Pagani I."/>
            <person name="Teshima H."/>
            <person name="Detter J.C."/>
            <person name="Tapia R."/>
            <person name="Han C."/>
            <person name="Land M."/>
            <person name="Hauser L."/>
            <person name="Markowitz V."/>
            <person name="Cheng J.-F."/>
            <person name="Hugenholtz P."/>
            <person name="Woyke T."/>
            <person name="Wu D."/>
            <person name="Gronow S."/>
            <person name="Wellnitz S."/>
            <person name="Brambilla E."/>
            <person name="Klenk H.-P."/>
            <person name="Eisen J.A."/>
        </authorList>
    </citation>
    <scope>NUCLEOTIDE SEQUENCE [LARGE SCALE GENOMIC DNA]</scope>
    <source>
        <strain evidence="2">DSM 12168 / CIP 105900 / DD5/3</strain>
    </source>
</reference>
<dbReference type="Proteomes" id="UP000006546">
    <property type="component" value="Chromosome"/>
</dbReference>
<dbReference type="AlphaFoldDB" id="F4LLX0"/>
<proteinExistence type="predicted"/>
<accession>F4LLX0</accession>
<dbReference type="STRING" id="906968.Trebr_0212"/>
<sequence length="46" mass="4932">MEAKAGIAESRNSGKPELLKARIAESPTKQPLVAASALKKIIWSKI</sequence>
<evidence type="ECO:0000313" key="2">
    <source>
        <dbReference type="Proteomes" id="UP000006546"/>
    </source>
</evidence>
<keyword evidence="2" id="KW-1185">Reference proteome</keyword>
<evidence type="ECO:0000313" key="1">
    <source>
        <dbReference type="EMBL" id="AEE15662.1"/>
    </source>
</evidence>